<name>A0AAT9LC09_9FIRM</name>
<proteinExistence type="predicted"/>
<reference evidence="2" key="1">
    <citation type="submission" date="2020-10" db="EMBL/GenBank/DDBJ databases">
        <authorList>
            <person name="Kadnikov V."/>
            <person name="Beletsky A.V."/>
            <person name="Mardanov A.V."/>
            <person name="Karnachuk O.V."/>
            <person name="Ravin N.V."/>
        </authorList>
    </citation>
    <scope>NUCLEOTIDE SEQUENCE</scope>
    <source>
        <strain evidence="2">Bu02</strain>
    </source>
</reference>
<sequence>MKSKTAQLYSICRNYGISLVYLFGSQAQAGVKILAGEEVKCDDPLADLDVGVVMENPLPQVSKRPALYAALYNDLQELFVPAKLDLVFLEENNSVFQAEALKGICVYQVSQQKRDEYEMMILRRAADFRPFLEKYYQEVLEEV</sequence>
<reference evidence="2" key="2">
    <citation type="journal article" date="2023" name="Biology">
        <title>Prokaryotic Life Associated with Coal-Fire Gas Vents Revealed by Metagenomics.</title>
        <authorList>
            <person name="Kadnikov V.V."/>
            <person name="Mardanov A.V."/>
            <person name="Beletsky A.V."/>
            <person name="Karnachuk O.V."/>
            <person name="Ravin N.V."/>
        </authorList>
    </citation>
    <scope>NUCLEOTIDE SEQUENCE</scope>
    <source>
        <strain evidence="2">Bu02</strain>
    </source>
</reference>
<dbReference type="Gene3D" id="3.30.460.10">
    <property type="entry name" value="Beta Polymerase, domain 2"/>
    <property type="match status" value="1"/>
</dbReference>
<dbReference type="PANTHER" id="PTHR43852">
    <property type="entry name" value="NUCLEOTIDYLTRANSFERASE"/>
    <property type="match status" value="1"/>
</dbReference>
<dbReference type="InterPro" id="IPR041633">
    <property type="entry name" value="Polbeta"/>
</dbReference>
<dbReference type="KEGG" id="fcz:IMF26_09800"/>
<evidence type="ECO:0000259" key="1">
    <source>
        <dbReference type="Pfam" id="PF18765"/>
    </source>
</evidence>
<dbReference type="SUPFAM" id="SSF81301">
    <property type="entry name" value="Nucleotidyltransferase"/>
    <property type="match status" value="1"/>
</dbReference>
<dbReference type="EMBL" id="CP062796">
    <property type="protein sequence ID" value="QUL98303.1"/>
    <property type="molecule type" value="Genomic_DNA"/>
</dbReference>
<dbReference type="InterPro" id="IPR043519">
    <property type="entry name" value="NT_sf"/>
</dbReference>
<dbReference type="Pfam" id="PF18765">
    <property type="entry name" value="Polbeta"/>
    <property type="match status" value="1"/>
</dbReference>
<protein>
    <submittedName>
        <fullName evidence="2">Nucleotidyltransferase domain-containing protein</fullName>
    </submittedName>
</protein>
<dbReference type="AlphaFoldDB" id="A0AAT9LC09"/>
<accession>A0AAT9LC09</accession>
<dbReference type="PANTHER" id="PTHR43852:SF4">
    <property type="entry name" value="NUCLEOTIDYLTRANSFERASE"/>
    <property type="match status" value="1"/>
</dbReference>
<evidence type="ECO:0000313" key="2">
    <source>
        <dbReference type="EMBL" id="QUL98303.1"/>
    </source>
</evidence>
<dbReference type="InterPro" id="IPR052930">
    <property type="entry name" value="TA_antitoxin_MntA"/>
</dbReference>
<gene>
    <name evidence="2" type="ORF">IMF26_09800</name>
</gene>
<feature type="domain" description="Polymerase beta nucleotidyltransferase" evidence="1">
    <location>
        <begin position="8"/>
        <end position="110"/>
    </location>
</feature>
<organism evidence="2">
    <name type="scientific">Candidatus Fermentithermobacillus carboniphilus</name>
    <dbReference type="NCBI Taxonomy" id="3085328"/>
    <lineage>
        <taxon>Bacteria</taxon>
        <taxon>Bacillati</taxon>
        <taxon>Bacillota</taxon>
        <taxon>Candidatus Fermentithermobacillia</taxon>
        <taxon>Candidatus Fermentithermobacillales</taxon>
        <taxon>Candidatus Fermentithermobacillaceae</taxon>
        <taxon>Candidatus Fermentithermobacillus</taxon>
    </lineage>
</organism>